<dbReference type="Proteomes" id="UP000782901">
    <property type="component" value="Unassembled WGS sequence"/>
</dbReference>
<feature type="compositionally biased region" description="Basic and acidic residues" evidence="1">
    <location>
        <begin position="100"/>
        <end position="112"/>
    </location>
</feature>
<protein>
    <recommendedName>
        <fullName evidence="2">DUF6291 domain-containing protein</fullName>
    </recommendedName>
</protein>
<name>A0A943HR76_BACT4</name>
<reference evidence="3" key="1">
    <citation type="submission" date="2021-02" db="EMBL/GenBank/DDBJ databases">
        <title>Infant gut strain persistence is associated with maternal origin, phylogeny, and functional potential including surface adhesion and iron acquisition.</title>
        <authorList>
            <person name="Lou Y.C."/>
        </authorList>
    </citation>
    <scope>NUCLEOTIDE SEQUENCE</scope>
    <source>
        <strain evidence="3">L3_082_243G1_dasL3_082_243G1_maxbin2.maxbin.015s ta_sub</strain>
    </source>
</reference>
<dbReference type="Pfam" id="PF19808">
    <property type="entry name" value="DUF6291"/>
    <property type="match status" value="1"/>
</dbReference>
<dbReference type="EMBL" id="JAGZEE010000010">
    <property type="protein sequence ID" value="MBS5410756.1"/>
    <property type="molecule type" value="Genomic_DNA"/>
</dbReference>
<evidence type="ECO:0000256" key="1">
    <source>
        <dbReference type="SAM" id="MobiDB-lite"/>
    </source>
</evidence>
<feature type="compositionally biased region" description="Basic and acidic residues" evidence="1">
    <location>
        <begin position="141"/>
        <end position="158"/>
    </location>
</feature>
<organism evidence="3 4">
    <name type="scientific">Bacteroides thetaiotaomicron</name>
    <dbReference type="NCBI Taxonomy" id="818"/>
    <lineage>
        <taxon>Bacteria</taxon>
        <taxon>Pseudomonadati</taxon>
        <taxon>Bacteroidota</taxon>
        <taxon>Bacteroidia</taxon>
        <taxon>Bacteroidales</taxon>
        <taxon>Bacteroidaceae</taxon>
        <taxon>Bacteroides</taxon>
    </lineage>
</organism>
<gene>
    <name evidence="3" type="ORF">KHY35_08580</name>
</gene>
<proteinExistence type="predicted"/>
<feature type="compositionally biased region" description="Basic and acidic residues" evidence="1">
    <location>
        <begin position="120"/>
        <end position="133"/>
    </location>
</feature>
<dbReference type="InterPro" id="IPR046258">
    <property type="entry name" value="DUF6291"/>
</dbReference>
<evidence type="ECO:0000313" key="4">
    <source>
        <dbReference type="Proteomes" id="UP000782901"/>
    </source>
</evidence>
<accession>A0A943HR76</accession>
<sequence length="274" mass="32127">MRTNKKKAFLMYLDSLEPVYMMNDKQKAGLLNAIVAYQFEDNKMLEEAKKDQVVNIVFSRIEKYFKENEGAYEQTCLQNQANGRKGGNPNFKKGQSNPYYKKDNRGITEDNRPVMSGNEKITEDNRGITEDNRPVMSGNEKITEDNRGITEDNRRLPDNDNDNDNEELSTNADNSEKENLSLDEKDERKQLSFNLVSEEFLKFNNWLKDNCPFVLKVKTQMNERDYDKLMKKYSKKELCDALESLNNWKDFPKKRTSVYRSALDELKLKFGERI</sequence>
<dbReference type="AlphaFoldDB" id="A0A943HR76"/>
<feature type="region of interest" description="Disordered" evidence="1">
    <location>
        <begin position="80"/>
        <end position="184"/>
    </location>
</feature>
<feature type="domain" description="DUF6291" evidence="2">
    <location>
        <begin position="9"/>
        <end position="89"/>
    </location>
</feature>
<evidence type="ECO:0000259" key="2">
    <source>
        <dbReference type="Pfam" id="PF19808"/>
    </source>
</evidence>
<comment type="caution">
    <text evidence="3">The sequence shown here is derived from an EMBL/GenBank/DDBJ whole genome shotgun (WGS) entry which is preliminary data.</text>
</comment>
<evidence type="ECO:0000313" key="3">
    <source>
        <dbReference type="EMBL" id="MBS5410756.1"/>
    </source>
</evidence>
<feature type="compositionally biased region" description="Basic and acidic residues" evidence="1">
    <location>
        <begin position="174"/>
        <end position="184"/>
    </location>
</feature>